<evidence type="ECO:0000313" key="2">
    <source>
        <dbReference type="Proteomes" id="UP000192247"/>
    </source>
</evidence>
<gene>
    <name evidence="1" type="ORF">BIW11_03908</name>
</gene>
<organism evidence="1 2">
    <name type="scientific">Tropilaelaps mercedesae</name>
    <dbReference type="NCBI Taxonomy" id="418985"/>
    <lineage>
        <taxon>Eukaryota</taxon>
        <taxon>Metazoa</taxon>
        <taxon>Ecdysozoa</taxon>
        <taxon>Arthropoda</taxon>
        <taxon>Chelicerata</taxon>
        <taxon>Arachnida</taxon>
        <taxon>Acari</taxon>
        <taxon>Parasitiformes</taxon>
        <taxon>Mesostigmata</taxon>
        <taxon>Gamasina</taxon>
        <taxon>Dermanyssoidea</taxon>
        <taxon>Laelapidae</taxon>
        <taxon>Tropilaelaps</taxon>
    </lineage>
</organism>
<sequence length="51" mass="5647">MSSGVGGFAFAGQQQKLRMVGPGESEILRSPIFEVKLLLFKFDLSMPFQLL</sequence>
<protein>
    <submittedName>
        <fullName evidence="1">Uncharacterized protein</fullName>
    </submittedName>
</protein>
<comment type="caution">
    <text evidence="1">The sequence shown here is derived from an EMBL/GenBank/DDBJ whole genome shotgun (WGS) entry which is preliminary data.</text>
</comment>
<proteinExistence type="predicted"/>
<dbReference type="AlphaFoldDB" id="A0A1V9XDW8"/>
<dbReference type="InParanoid" id="A0A1V9XDW8"/>
<dbReference type="Proteomes" id="UP000192247">
    <property type="component" value="Unassembled WGS sequence"/>
</dbReference>
<reference evidence="1 2" key="1">
    <citation type="journal article" date="2017" name="Gigascience">
        <title>Draft genome of the honey bee ectoparasitic mite, Tropilaelaps mercedesae, is shaped by the parasitic life history.</title>
        <authorList>
            <person name="Dong X."/>
            <person name="Armstrong S.D."/>
            <person name="Xia D."/>
            <person name="Makepeace B.L."/>
            <person name="Darby A.C."/>
            <person name="Kadowaki T."/>
        </authorList>
    </citation>
    <scope>NUCLEOTIDE SEQUENCE [LARGE SCALE GENOMIC DNA]</scope>
    <source>
        <strain evidence="1">Wuxi-XJTLU</strain>
    </source>
</reference>
<evidence type="ECO:0000313" key="1">
    <source>
        <dbReference type="EMBL" id="OQR71750.1"/>
    </source>
</evidence>
<dbReference type="EMBL" id="MNPL01013655">
    <property type="protein sequence ID" value="OQR71750.1"/>
    <property type="molecule type" value="Genomic_DNA"/>
</dbReference>
<keyword evidence="2" id="KW-1185">Reference proteome</keyword>
<accession>A0A1V9XDW8</accession>
<name>A0A1V9XDW8_9ACAR</name>